<gene>
    <name evidence="8" type="ORF">CLV70_104150</name>
</gene>
<feature type="signal peptide" evidence="5">
    <location>
        <begin position="1"/>
        <end position="32"/>
    </location>
</feature>
<organism evidence="8 9">
    <name type="scientific">Pseudosporangium ferrugineum</name>
    <dbReference type="NCBI Taxonomy" id="439699"/>
    <lineage>
        <taxon>Bacteria</taxon>
        <taxon>Bacillati</taxon>
        <taxon>Actinomycetota</taxon>
        <taxon>Actinomycetes</taxon>
        <taxon>Micromonosporales</taxon>
        <taxon>Micromonosporaceae</taxon>
        <taxon>Pseudosporangium</taxon>
    </lineage>
</organism>
<evidence type="ECO:0000313" key="9">
    <source>
        <dbReference type="Proteomes" id="UP000239209"/>
    </source>
</evidence>
<evidence type="ECO:0000313" key="8">
    <source>
        <dbReference type="EMBL" id="PRY30598.1"/>
    </source>
</evidence>
<evidence type="ECO:0000256" key="1">
    <source>
        <dbReference type="ARBA" id="ARBA00010088"/>
    </source>
</evidence>
<dbReference type="PANTHER" id="PTHR43248:SF29">
    <property type="entry name" value="TRIPEPTIDYL AMINOPEPTIDASE"/>
    <property type="match status" value="1"/>
</dbReference>
<comment type="caution">
    <text evidence="8">The sequence shown here is derived from an EMBL/GenBank/DDBJ whole genome shotgun (WGS) entry which is preliminary data.</text>
</comment>
<name>A0A2T0SB08_9ACTN</name>
<dbReference type="RefSeq" id="WP_146164020.1">
    <property type="nucleotide sequence ID" value="NZ_PVZG01000004.1"/>
</dbReference>
<dbReference type="SUPFAM" id="SSF53474">
    <property type="entry name" value="alpha/beta-Hydrolases"/>
    <property type="match status" value="1"/>
</dbReference>
<dbReference type="Pfam" id="PF08386">
    <property type="entry name" value="Abhydrolase_4"/>
    <property type="match status" value="1"/>
</dbReference>
<evidence type="ECO:0000256" key="5">
    <source>
        <dbReference type="SAM" id="SignalP"/>
    </source>
</evidence>
<evidence type="ECO:0000256" key="3">
    <source>
        <dbReference type="ARBA" id="ARBA00022801"/>
    </source>
</evidence>
<feature type="domain" description="AB hydrolase-1" evidence="6">
    <location>
        <begin position="113"/>
        <end position="274"/>
    </location>
</feature>
<sequence>MNSRHWVKTGLAALAMAGVAGGAALVTVPSMAAEAPPSFHDPAVSWAPCGSQGPQGAECGTISVPLDHSRPDGTRIQLALSRIRHRPGVPYQGIMVTNPGGPGAAGRHTVRLAERVPRGGGDGYDWIGFDPRGVGASVPALRCSADYLKAPRQDYTPRTRADEEAWRERSRGYARDCGAAGGELLHHMRTEDVARDIELIRAALGEPAINYYGFSYGTYLGQVYATLFPRRVRRMVLDSNVDPARVWHRFATGQLAGFERNMRAWWAWIAERDDVYHLGTTRKAVESAWYARKDRLRETPLGDLGPTEWTDLFLYAAYSRSDWGFLAGLWVDLAGGGEPLPGSADDNTFAVNNAVTCTDAPWPADWNAWMRENRRLQREAPFYTWGSAWSTAPCLFWPAKAGPAVEVDGRTVAPILLVGETLDAPTPFAGSLEVRRRFPSSRLIAVPGGRSHANSLTGGACVDDRVAAYLSRGDLPERRAGGGPDATCEPGPAAAVSHRAGRSLPGHRYASAGTVAPRNHAAKKSVSSRPVTCSANASNSGQPA</sequence>
<proteinExistence type="inferred from homology"/>
<dbReference type="Proteomes" id="UP000239209">
    <property type="component" value="Unassembled WGS sequence"/>
</dbReference>
<keyword evidence="2 5" id="KW-0732">Signal</keyword>
<dbReference type="Gene3D" id="3.40.50.1820">
    <property type="entry name" value="alpha/beta hydrolase"/>
    <property type="match status" value="1"/>
</dbReference>
<evidence type="ECO:0000259" key="7">
    <source>
        <dbReference type="Pfam" id="PF08386"/>
    </source>
</evidence>
<dbReference type="AlphaFoldDB" id="A0A2T0SB08"/>
<dbReference type="GO" id="GO:0016787">
    <property type="term" value="F:hydrolase activity"/>
    <property type="evidence" value="ECO:0007669"/>
    <property type="project" value="UniProtKB-KW"/>
</dbReference>
<feature type="compositionally biased region" description="Polar residues" evidence="4">
    <location>
        <begin position="525"/>
        <end position="544"/>
    </location>
</feature>
<comment type="similarity">
    <text evidence="1">Belongs to the peptidase S33 family.</text>
</comment>
<feature type="domain" description="Peptidase S33 tripeptidyl aminopeptidase-like C-terminal" evidence="7">
    <location>
        <begin position="382"/>
        <end position="478"/>
    </location>
</feature>
<protein>
    <submittedName>
        <fullName evidence="8">Pimeloyl-ACP methyl ester carboxylesterase</fullName>
    </submittedName>
</protein>
<dbReference type="EMBL" id="PVZG01000004">
    <property type="protein sequence ID" value="PRY30598.1"/>
    <property type="molecule type" value="Genomic_DNA"/>
</dbReference>
<accession>A0A2T0SB08</accession>
<reference evidence="8 9" key="1">
    <citation type="submission" date="2018-03" db="EMBL/GenBank/DDBJ databases">
        <title>Genomic Encyclopedia of Archaeal and Bacterial Type Strains, Phase II (KMG-II): from individual species to whole genera.</title>
        <authorList>
            <person name="Goeker M."/>
        </authorList>
    </citation>
    <scope>NUCLEOTIDE SEQUENCE [LARGE SCALE GENOMIC DNA]</scope>
    <source>
        <strain evidence="8 9">DSM 45348</strain>
    </source>
</reference>
<dbReference type="InterPro" id="IPR051601">
    <property type="entry name" value="Serine_prot/Carboxylest_S33"/>
</dbReference>
<keyword evidence="9" id="KW-1185">Reference proteome</keyword>
<evidence type="ECO:0000256" key="4">
    <source>
        <dbReference type="SAM" id="MobiDB-lite"/>
    </source>
</evidence>
<keyword evidence="3" id="KW-0378">Hydrolase</keyword>
<feature type="region of interest" description="Disordered" evidence="4">
    <location>
        <begin position="475"/>
        <end position="544"/>
    </location>
</feature>
<feature type="chain" id="PRO_5015773438" evidence="5">
    <location>
        <begin position="33"/>
        <end position="544"/>
    </location>
</feature>
<evidence type="ECO:0000256" key="2">
    <source>
        <dbReference type="ARBA" id="ARBA00022729"/>
    </source>
</evidence>
<dbReference type="OrthoDB" id="4006962at2"/>
<dbReference type="InterPro" id="IPR029058">
    <property type="entry name" value="AB_hydrolase_fold"/>
</dbReference>
<dbReference type="InterPro" id="IPR000073">
    <property type="entry name" value="AB_hydrolase_1"/>
</dbReference>
<dbReference type="Pfam" id="PF00561">
    <property type="entry name" value="Abhydrolase_1"/>
    <property type="match status" value="1"/>
</dbReference>
<dbReference type="InterPro" id="IPR013595">
    <property type="entry name" value="Pept_S33_TAP-like_C"/>
</dbReference>
<evidence type="ECO:0000259" key="6">
    <source>
        <dbReference type="Pfam" id="PF00561"/>
    </source>
</evidence>
<dbReference type="PANTHER" id="PTHR43248">
    <property type="entry name" value="2-SUCCINYL-6-HYDROXY-2,4-CYCLOHEXADIENE-1-CARBOXYLATE SYNTHASE"/>
    <property type="match status" value="1"/>
</dbReference>